<sequence length="117" mass="12818">MADPSPASAPLKTDRTLQKILTALLIYPALDIGLPAALSFLSGRRPPVVVLMWPMAAALLACSVFMIWRVRNKLLLVALVPILFAIGFTSKLPALSLMISFVLTLILFFRLPKNSRT</sequence>
<feature type="transmembrane region" description="Helical" evidence="1">
    <location>
        <begin position="48"/>
        <end position="68"/>
    </location>
</feature>
<evidence type="ECO:0000313" key="3">
    <source>
        <dbReference type="Proteomes" id="UP001260534"/>
    </source>
</evidence>
<dbReference type="Proteomes" id="UP001260534">
    <property type="component" value="Unassembled WGS sequence"/>
</dbReference>
<protein>
    <submittedName>
        <fullName evidence="2">Uncharacterized protein</fullName>
    </submittedName>
</protein>
<feature type="transmembrane region" description="Helical" evidence="1">
    <location>
        <begin position="74"/>
        <end position="107"/>
    </location>
</feature>
<gene>
    <name evidence="2" type="ORF">PNQ69_12115</name>
</gene>
<evidence type="ECO:0000313" key="2">
    <source>
        <dbReference type="EMBL" id="MDS9993521.1"/>
    </source>
</evidence>
<evidence type="ECO:0000256" key="1">
    <source>
        <dbReference type="SAM" id="Phobius"/>
    </source>
</evidence>
<comment type="caution">
    <text evidence="2">The sequence shown here is derived from an EMBL/GenBank/DDBJ whole genome shotgun (WGS) entry which is preliminary data.</text>
</comment>
<feature type="transmembrane region" description="Helical" evidence="1">
    <location>
        <begin position="20"/>
        <end position="41"/>
    </location>
</feature>
<name>A0ABU2I5U3_9XANT</name>
<proteinExistence type="predicted"/>
<reference evidence="2 3" key="1">
    <citation type="submission" date="2023-01" db="EMBL/GenBank/DDBJ databases">
        <title>Xanthomonas hawaiianensis sp. nov. isolated from Araceae family in Hawaii.</title>
        <authorList>
            <person name="Chunag S.-C."/>
            <person name="Dobhal S."/>
            <person name="Alvarez A."/>
            <person name="Arif M."/>
        </authorList>
    </citation>
    <scope>NUCLEOTIDE SEQUENCE [LARGE SCALE GENOMIC DNA]</scope>
    <source>
        <strain evidence="2 3">A2111</strain>
    </source>
</reference>
<dbReference type="RefSeq" id="WP_311163351.1">
    <property type="nucleotide sequence ID" value="NZ_JAQMHB010000001.1"/>
</dbReference>
<keyword evidence="1" id="KW-0812">Transmembrane</keyword>
<keyword evidence="3" id="KW-1185">Reference proteome</keyword>
<dbReference type="EMBL" id="JAQMHB010000001">
    <property type="protein sequence ID" value="MDS9993521.1"/>
    <property type="molecule type" value="Genomic_DNA"/>
</dbReference>
<organism evidence="2 3">
    <name type="scientific">Xanthomonas hawaiiensis</name>
    <dbReference type="NCBI Taxonomy" id="3003247"/>
    <lineage>
        <taxon>Bacteria</taxon>
        <taxon>Pseudomonadati</taxon>
        <taxon>Pseudomonadota</taxon>
        <taxon>Gammaproteobacteria</taxon>
        <taxon>Lysobacterales</taxon>
        <taxon>Lysobacteraceae</taxon>
        <taxon>Xanthomonas</taxon>
    </lineage>
</organism>
<keyword evidence="1" id="KW-0472">Membrane</keyword>
<keyword evidence="1" id="KW-1133">Transmembrane helix</keyword>
<accession>A0ABU2I5U3</accession>